<evidence type="ECO:0000313" key="4">
    <source>
        <dbReference type="Proteomes" id="UP000029614"/>
    </source>
</evidence>
<feature type="transmembrane region" description="Helical" evidence="1">
    <location>
        <begin position="218"/>
        <end position="241"/>
    </location>
</feature>
<name>A0A096C907_9BACT</name>
<dbReference type="EMBL" id="JRNU01000039">
    <property type="protein sequence ID" value="KGF51377.1"/>
    <property type="molecule type" value="Genomic_DNA"/>
</dbReference>
<comment type="caution">
    <text evidence="3">The sequence shown here is derived from an EMBL/GenBank/DDBJ whole genome shotgun (WGS) entry which is preliminary data.</text>
</comment>
<evidence type="ECO:0000313" key="3">
    <source>
        <dbReference type="EMBL" id="KGF51377.1"/>
    </source>
</evidence>
<dbReference type="InterPro" id="IPR002656">
    <property type="entry name" value="Acyl_transf_3_dom"/>
</dbReference>
<keyword evidence="1" id="KW-1133">Transmembrane helix</keyword>
<feature type="transmembrane region" description="Helical" evidence="1">
    <location>
        <begin position="327"/>
        <end position="348"/>
    </location>
</feature>
<feature type="transmembrane region" description="Helical" evidence="1">
    <location>
        <begin position="191"/>
        <end position="206"/>
    </location>
</feature>
<dbReference type="Pfam" id="PF01757">
    <property type="entry name" value="Acyl_transf_3"/>
    <property type="match status" value="1"/>
</dbReference>
<feature type="transmembrane region" description="Helical" evidence="1">
    <location>
        <begin position="97"/>
        <end position="118"/>
    </location>
</feature>
<protein>
    <submittedName>
        <fullName evidence="3">Membrane protein</fullName>
    </submittedName>
</protein>
<evidence type="ECO:0000259" key="2">
    <source>
        <dbReference type="Pfam" id="PF01757"/>
    </source>
</evidence>
<reference evidence="3 4" key="1">
    <citation type="submission" date="2014-07" db="EMBL/GenBank/DDBJ databases">
        <authorList>
            <person name="McCorrison J."/>
            <person name="Sanka R."/>
            <person name="Torralba M."/>
            <person name="Gillis M."/>
            <person name="Haft D.H."/>
            <person name="Methe B."/>
            <person name="Sutton G."/>
            <person name="Nelson K.E."/>
        </authorList>
    </citation>
    <scope>NUCLEOTIDE SEQUENCE [LARGE SCALE GENOMIC DNA]</scope>
    <source>
        <strain evidence="3 4">DNF00058</strain>
    </source>
</reference>
<dbReference type="RefSeq" id="WP_036856269.1">
    <property type="nucleotide sequence ID" value="NZ_JRNU01000039.1"/>
</dbReference>
<dbReference type="Proteomes" id="UP000029614">
    <property type="component" value="Unassembled WGS sequence"/>
</dbReference>
<organism evidence="3 4">
    <name type="scientific">Prevotella amnii DNF00058</name>
    <dbReference type="NCBI Taxonomy" id="1401066"/>
    <lineage>
        <taxon>Bacteria</taxon>
        <taxon>Pseudomonadati</taxon>
        <taxon>Bacteroidota</taxon>
        <taxon>Bacteroidia</taxon>
        <taxon>Bacteroidales</taxon>
        <taxon>Prevotellaceae</taxon>
        <taxon>Prevotella</taxon>
    </lineage>
</organism>
<dbReference type="AlphaFoldDB" id="A0A096C907"/>
<feature type="transmembrane region" description="Helical" evidence="1">
    <location>
        <begin position="286"/>
        <end position="304"/>
    </location>
</feature>
<evidence type="ECO:0000256" key="1">
    <source>
        <dbReference type="SAM" id="Phobius"/>
    </source>
</evidence>
<accession>A0A096C907</accession>
<keyword evidence="1" id="KW-0812">Transmembrane</keyword>
<sequence>MKVQVPSPSSITDSYVKHERSSNLELYRIIVMLLIVMHHYVVNSGLVHVMEEYPTAIKSIYLYITGAWGKTGINCFVLITGYFMCKSHITLHKFLKLILQIEFYSIIIGGIFLITGYSTFSLRGLIDIVNPIGSISKDFSACFIIFFLFIPFLNACINNISQRQHLALLSLCVFTYTILGTVPFINVEFNYITWFSVLYVIASYIRKYKMPYSDNFRVWAIATMAFIVISVVSMLFILYLYSTLGKSATMGFVIFFISETNKALALAVSICSFMMFKNLPLKHSRVINTIASCTFGVLLIHAASRDMRRWLWHDVCNNVGMYYQSGIYIHAIVVPIIVFCSCALIDYIRQKTIEKALINIVFNIISHNKILRKYLKING</sequence>
<proteinExistence type="predicted"/>
<feature type="domain" description="Acyltransferase 3" evidence="2">
    <location>
        <begin position="23"/>
        <end position="343"/>
    </location>
</feature>
<keyword evidence="1" id="KW-0472">Membrane</keyword>
<feature type="transmembrane region" description="Helical" evidence="1">
    <location>
        <begin position="138"/>
        <end position="157"/>
    </location>
</feature>
<feature type="transmembrane region" description="Helical" evidence="1">
    <location>
        <begin position="60"/>
        <end position="85"/>
    </location>
</feature>
<feature type="transmembrane region" description="Helical" evidence="1">
    <location>
        <begin position="253"/>
        <end position="274"/>
    </location>
</feature>
<feature type="transmembrane region" description="Helical" evidence="1">
    <location>
        <begin position="26"/>
        <end position="48"/>
    </location>
</feature>
<dbReference type="GO" id="GO:0016747">
    <property type="term" value="F:acyltransferase activity, transferring groups other than amino-acyl groups"/>
    <property type="evidence" value="ECO:0007669"/>
    <property type="project" value="InterPro"/>
</dbReference>
<keyword evidence="4" id="KW-1185">Reference proteome</keyword>
<gene>
    <name evidence="3" type="ORF">HMPREF9302_07635</name>
</gene>
<feature type="transmembrane region" description="Helical" evidence="1">
    <location>
        <begin position="166"/>
        <end position="185"/>
    </location>
</feature>